<name>M3THI9_GORML</name>
<dbReference type="RefSeq" id="WP_008380348.1">
    <property type="nucleotide sequence ID" value="NZ_BAOP01000025.1"/>
</dbReference>
<dbReference type="eggNOG" id="ENOG5032EHN">
    <property type="taxonomic scope" value="Bacteria"/>
</dbReference>
<proteinExistence type="predicted"/>
<protein>
    <submittedName>
        <fullName evidence="2">Uncharacterized protein</fullName>
    </submittedName>
</protein>
<keyword evidence="1" id="KW-0812">Transmembrane</keyword>
<dbReference type="Proteomes" id="UP000035009">
    <property type="component" value="Unassembled WGS sequence"/>
</dbReference>
<organism evidence="2 3">
    <name type="scientific">Gordonia malaquae NBRC 108250</name>
    <dbReference type="NCBI Taxonomy" id="1223542"/>
    <lineage>
        <taxon>Bacteria</taxon>
        <taxon>Bacillati</taxon>
        <taxon>Actinomycetota</taxon>
        <taxon>Actinomycetes</taxon>
        <taxon>Mycobacteriales</taxon>
        <taxon>Gordoniaceae</taxon>
        <taxon>Gordonia</taxon>
    </lineage>
</organism>
<dbReference type="EMBL" id="BAOP01000025">
    <property type="protein sequence ID" value="GAC80966.1"/>
    <property type="molecule type" value="Genomic_DNA"/>
</dbReference>
<evidence type="ECO:0000256" key="1">
    <source>
        <dbReference type="SAM" id="Phobius"/>
    </source>
</evidence>
<dbReference type="NCBIfam" id="NF038216">
    <property type="entry name" value="ABZJ_00895_fam"/>
    <property type="match status" value="1"/>
</dbReference>
<sequence length="146" mass="15949">MNVWKYLGRYALAYVGMIVVLGVISAFMELPPSMGAVAPIVALNYPVNKFVVEFRRVPDSAERLSLAVACIGFFVLLQIAILIGAALAYPDAASEVLDRPGIAVLVLGFGVLLPAVVMWLIIRFMPSRFLRSLEKAEAKKAARRAR</sequence>
<reference evidence="2 3" key="1">
    <citation type="submission" date="2013-02" db="EMBL/GenBank/DDBJ databases">
        <title>Whole genome shotgun sequence of Gordonia malaquae NBRC 108250.</title>
        <authorList>
            <person name="Yoshida I."/>
            <person name="Hosoyama A."/>
            <person name="Tsuchikane K."/>
            <person name="Ando Y."/>
            <person name="Baba S."/>
            <person name="Ohji S."/>
            <person name="Hamada M."/>
            <person name="Tamura T."/>
            <person name="Yamazoe A."/>
            <person name="Yamazaki S."/>
            <person name="Fujita N."/>
        </authorList>
    </citation>
    <scope>NUCLEOTIDE SEQUENCE [LARGE SCALE GENOMIC DNA]</scope>
    <source>
        <strain evidence="2 3">NBRC 108250</strain>
    </source>
</reference>
<evidence type="ECO:0000313" key="2">
    <source>
        <dbReference type="EMBL" id="GAC80966.1"/>
    </source>
</evidence>
<accession>M3THI9</accession>
<feature type="transmembrane region" description="Helical" evidence="1">
    <location>
        <begin position="64"/>
        <end position="89"/>
    </location>
</feature>
<keyword evidence="3" id="KW-1185">Reference proteome</keyword>
<evidence type="ECO:0000313" key="3">
    <source>
        <dbReference type="Proteomes" id="UP000035009"/>
    </source>
</evidence>
<keyword evidence="1" id="KW-1133">Transmembrane helix</keyword>
<dbReference type="AlphaFoldDB" id="M3THI9"/>
<feature type="transmembrane region" description="Helical" evidence="1">
    <location>
        <begin position="7"/>
        <end position="28"/>
    </location>
</feature>
<gene>
    <name evidence="2" type="ORF">GM1_025_00120</name>
</gene>
<dbReference type="InterPro" id="IPR047730">
    <property type="entry name" value="ABZJ_00895-like"/>
</dbReference>
<comment type="caution">
    <text evidence="2">The sequence shown here is derived from an EMBL/GenBank/DDBJ whole genome shotgun (WGS) entry which is preliminary data.</text>
</comment>
<dbReference type="STRING" id="410332.SAMN04488550_4414"/>
<feature type="transmembrane region" description="Helical" evidence="1">
    <location>
        <begin position="101"/>
        <end position="122"/>
    </location>
</feature>
<feature type="transmembrane region" description="Helical" evidence="1">
    <location>
        <begin position="34"/>
        <end position="52"/>
    </location>
</feature>
<keyword evidence="1" id="KW-0472">Membrane</keyword>